<name>A0ABV7DQQ3_9RHOB</name>
<sequence>MPTDMRKPIRDLQRALERLGHSPGAIDGLWGPRTARALEALLAAKGRAASASTSGPLPWIAEAMSALDRHEVRDRSWLMAWLKRDGRSLGDPAKNPWCGDFMETCIRVALPDEPLLGALGSNPYWARNWLRFGQEVPPIPGAVLVFARGSGGHVGFAMGQDDTHFHVIGGNQSDAVTIARIAKSRLLGARWPASVPPRIEALPVMKPGGIPTTTNEA</sequence>
<accession>A0ABV7DQQ3</accession>
<dbReference type="Pfam" id="PF01471">
    <property type="entry name" value="PG_binding_1"/>
    <property type="match status" value="1"/>
</dbReference>
<evidence type="ECO:0000259" key="1">
    <source>
        <dbReference type="Pfam" id="PF01471"/>
    </source>
</evidence>
<evidence type="ECO:0000313" key="2">
    <source>
        <dbReference type="EMBL" id="MFC3085357.1"/>
    </source>
</evidence>
<dbReference type="InterPro" id="IPR036366">
    <property type="entry name" value="PGBDSf"/>
</dbReference>
<protein>
    <submittedName>
        <fullName evidence="2">Peptidoglycan-binding protein</fullName>
    </submittedName>
</protein>
<gene>
    <name evidence="2" type="ORF">ACFOD6_04760</name>
</gene>
<keyword evidence="3" id="KW-1185">Reference proteome</keyword>
<dbReference type="Proteomes" id="UP001595445">
    <property type="component" value="Unassembled WGS sequence"/>
</dbReference>
<feature type="domain" description="Peptidoglycan binding-like" evidence="1">
    <location>
        <begin position="8"/>
        <end position="40"/>
    </location>
</feature>
<proteinExistence type="predicted"/>
<dbReference type="InterPro" id="IPR002477">
    <property type="entry name" value="Peptidoglycan-bd-like"/>
</dbReference>
<dbReference type="EMBL" id="JBHRSM010000010">
    <property type="protein sequence ID" value="MFC3085357.1"/>
    <property type="molecule type" value="Genomic_DNA"/>
</dbReference>
<dbReference type="RefSeq" id="WP_197644532.1">
    <property type="nucleotide sequence ID" value="NZ_JAEACP010000011.1"/>
</dbReference>
<dbReference type="InterPro" id="IPR036365">
    <property type="entry name" value="PGBD-like_sf"/>
</dbReference>
<reference evidence="3" key="1">
    <citation type="journal article" date="2019" name="Int. J. Syst. Evol. Microbiol.">
        <title>The Global Catalogue of Microorganisms (GCM) 10K type strain sequencing project: providing services to taxonomists for standard genome sequencing and annotation.</title>
        <authorList>
            <consortium name="The Broad Institute Genomics Platform"/>
            <consortium name="The Broad Institute Genome Sequencing Center for Infectious Disease"/>
            <person name="Wu L."/>
            <person name="Ma J."/>
        </authorList>
    </citation>
    <scope>NUCLEOTIDE SEQUENCE [LARGE SCALE GENOMIC DNA]</scope>
    <source>
        <strain evidence="3">KCTC 62102</strain>
    </source>
</reference>
<evidence type="ECO:0000313" key="3">
    <source>
        <dbReference type="Proteomes" id="UP001595445"/>
    </source>
</evidence>
<dbReference type="Gene3D" id="1.10.101.10">
    <property type="entry name" value="PGBD-like superfamily/PGBD"/>
    <property type="match status" value="1"/>
</dbReference>
<comment type="caution">
    <text evidence="2">The sequence shown here is derived from an EMBL/GenBank/DDBJ whole genome shotgun (WGS) entry which is preliminary data.</text>
</comment>
<organism evidence="2 3">
    <name type="scientific">Tabrizicola soli</name>
    <dbReference type="NCBI Taxonomy" id="2185115"/>
    <lineage>
        <taxon>Bacteria</taxon>
        <taxon>Pseudomonadati</taxon>
        <taxon>Pseudomonadota</taxon>
        <taxon>Alphaproteobacteria</taxon>
        <taxon>Rhodobacterales</taxon>
        <taxon>Paracoccaceae</taxon>
        <taxon>Tabrizicola</taxon>
    </lineage>
</organism>
<dbReference type="SUPFAM" id="SSF47090">
    <property type="entry name" value="PGBD-like"/>
    <property type="match status" value="1"/>
</dbReference>